<accession>A0A812LN58</accession>
<dbReference type="Proteomes" id="UP000649617">
    <property type="component" value="Unassembled WGS sequence"/>
</dbReference>
<keyword evidence="1" id="KW-0677">Repeat</keyword>
<name>A0A812LN58_SYMPI</name>
<evidence type="ECO:0000256" key="1">
    <source>
        <dbReference type="ARBA" id="ARBA00022737"/>
    </source>
</evidence>
<evidence type="ECO:0008006" key="4">
    <source>
        <dbReference type="Google" id="ProtNLM"/>
    </source>
</evidence>
<dbReference type="OrthoDB" id="413290at2759"/>
<evidence type="ECO:0000313" key="2">
    <source>
        <dbReference type="EMBL" id="CAE7249379.1"/>
    </source>
</evidence>
<keyword evidence="3" id="KW-1185">Reference proteome</keyword>
<dbReference type="PANTHER" id="PTHR47936:SF1">
    <property type="entry name" value="PENTATRICOPEPTIDE REPEAT-CONTAINING PROTEIN GUN1, CHLOROPLASTIC"/>
    <property type="match status" value="1"/>
</dbReference>
<reference evidence="2" key="1">
    <citation type="submission" date="2021-02" db="EMBL/GenBank/DDBJ databases">
        <authorList>
            <person name="Dougan E. K."/>
            <person name="Rhodes N."/>
            <person name="Thang M."/>
            <person name="Chan C."/>
        </authorList>
    </citation>
    <scope>NUCLEOTIDE SEQUENCE</scope>
</reference>
<dbReference type="EMBL" id="CAJNIZ010006359">
    <property type="protein sequence ID" value="CAE7249379.1"/>
    <property type="molecule type" value="Genomic_DNA"/>
</dbReference>
<protein>
    <recommendedName>
        <fullName evidence="4">Pentatricopeptide repeat-containing protein, chloroplastic</fullName>
    </recommendedName>
</protein>
<dbReference type="Gene3D" id="1.25.40.10">
    <property type="entry name" value="Tetratricopeptide repeat domain"/>
    <property type="match status" value="1"/>
</dbReference>
<gene>
    <name evidence="2" type="ORF">SPIL2461_LOCUS4715</name>
</gene>
<organism evidence="2 3">
    <name type="scientific">Symbiodinium pilosum</name>
    <name type="common">Dinoflagellate</name>
    <dbReference type="NCBI Taxonomy" id="2952"/>
    <lineage>
        <taxon>Eukaryota</taxon>
        <taxon>Sar</taxon>
        <taxon>Alveolata</taxon>
        <taxon>Dinophyceae</taxon>
        <taxon>Suessiales</taxon>
        <taxon>Symbiodiniaceae</taxon>
        <taxon>Symbiodinium</taxon>
    </lineage>
</organism>
<comment type="caution">
    <text evidence="2">The sequence shown here is derived from an EMBL/GenBank/DDBJ whole genome shotgun (WGS) entry which is preliminary data.</text>
</comment>
<dbReference type="PANTHER" id="PTHR47936">
    <property type="entry name" value="PPR_LONG DOMAIN-CONTAINING PROTEIN"/>
    <property type="match status" value="1"/>
</dbReference>
<evidence type="ECO:0000313" key="3">
    <source>
        <dbReference type="Proteomes" id="UP000649617"/>
    </source>
</evidence>
<sequence length="326" mass="36215">MQRSVKQGLLQGTGWRLGLGMAHAKALNSVCTSPDADQEAEALLAVRSWSSQTLWANALQLVTRGSGCVAVWSLKVHTALMGSLVPLDSGWVLAASHISNMVQLSIQPDILSYSMVLAACRSQLRWQLCLLCTKDLQLRFSQKFLTALYNGAMVTCAESGQQQRVFELFVHMKMFDVELDIISANTCISACEKRKEWPWALQVLEVMSSELLPGDSATYDGTITCCEQSTQWAYGFQLLRQLPNLRLAARISTYNAAVGSEMRAGQAGARWPQVQQLLCEARASEQRLDMISHQALNSAFRHGYQWRLLLSDLPLVRAQALALLRH</sequence>
<dbReference type="InterPro" id="IPR011990">
    <property type="entry name" value="TPR-like_helical_dom_sf"/>
</dbReference>
<proteinExistence type="predicted"/>
<dbReference type="AlphaFoldDB" id="A0A812LN58"/>